<reference evidence="5 6" key="1">
    <citation type="submission" date="2020-04" db="EMBL/GenBank/DDBJ databases">
        <title>Description of novel Gluconacetobacter.</title>
        <authorList>
            <person name="Sombolestani A."/>
        </authorList>
    </citation>
    <scope>NUCLEOTIDE SEQUENCE [LARGE SCALE GENOMIC DNA]</scope>
    <source>
        <strain evidence="5 6">LMG 27801</strain>
    </source>
</reference>
<gene>
    <name evidence="5" type="primary">bluB</name>
    <name evidence="5" type="ORF">HLH36_12125</name>
</gene>
<evidence type="ECO:0000256" key="1">
    <source>
        <dbReference type="ARBA" id="ARBA00022630"/>
    </source>
</evidence>
<dbReference type="EMBL" id="JABEQD010000008">
    <property type="protein sequence ID" value="MBB2169096.1"/>
    <property type="molecule type" value="Genomic_DNA"/>
</dbReference>
<comment type="caution">
    <text evidence="5">The sequence shown here is derived from an EMBL/GenBank/DDBJ whole genome shotgun (WGS) entry which is preliminary data.</text>
</comment>
<dbReference type="InterPro" id="IPR000415">
    <property type="entry name" value="Nitroreductase-like"/>
</dbReference>
<keyword evidence="3 5" id="KW-0560">Oxidoreductase</keyword>
<dbReference type="RefSeq" id="WP_182986624.1">
    <property type="nucleotide sequence ID" value="NZ_JABEQD010000008.1"/>
</dbReference>
<dbReference type="Proteomes" id="UP000559860">
    <property type="component" value="Unassembled WGS sequence"/>
</dbReference>
<protein>
    <submittedName>
        <fullName evidence="5">5,6-dimethylbenzimidazole synthase</fullName>
        <ecNumber evidence="5">1.13.11.79</ecNumber>
    </submittedName>
</protein>
<name>A0A7W4IU49_9PROT</name>
<evidence type="ECO:0000313" key="5">
    <source>
        <dbReference type="EMBL" id="MBB2169096.1"/>
    </source>
</evidence>
<dbReference type="PANTHER" id="PTHR23026:SF90">
    <property type="entry name" value="IODOTYROSINE DEIODINASE 1"/>
    <property type="match status" value="1"/>
</dbReference>
<keyword evidence="2" id="KW-0288">FMN</keyword>
<dbReference type="InterPro" id="IPR012825">
    <property type="entry name" value="BluB"/>
</dbReference>
<evidence type="ECO:0000256" key="2">
    <source>
        <dbReference type="ARBA" id="ARBA00022643"/>
    </source>
</evidence>
<keyword evidence="6" id="KW-1185">Reference proteome</keyword>
<dbReference type="Gene3D" id="3.40.109.10">
    <property type="entry name" value="NADH Oxidase"/>
    <property type="match status" value="1"/>
</dbReference>
<dbReference type="InterPro" id="IPR029479">
    <property type="entry name" value="Nitroreductase"/>
</dbReference>
<accession>A0A7W4IU49</accession>
<organism evidence="5 6">
    <name type="scientific">Gluconacetobacter aggeris</name>
    <dbReference type="NCBI Taxonomy" id="1286186"/>
    <lineage>
        <taxon>Bacteria</taxon>
        <taxon>Pseudomonadati</taxon>
        <taxon>Pseudomonadota</taxon>
        <taxon>Alphaproteobacteria</taxon>
        <taxon>Acetobacterales</taxon>
        <taxon>Acetobacteraceae</taxon>
        <taxon>Gluconacetobacter</taxon>
    </lineage>
</organism>
<dbReference type="AlphaFoldDB" id="A0A7W4IU49"/>
<sequence>MEFTESDISTLNRILRWRRDVRHFRRDPIDEPVIARLREAMDLAPSVGNARPWRVIRVDSPALRAAVRADFNRCNAEAARAYGGRQHEDYLRLKLAGLDHAPLQLAVFTVSDPAEGHALGRRSMPDTLSASTNMAIHTLWLAARVENLGLGMVSILDPKVMEQIFDCPAEWRFSAYLCIGHSECDDNMPLLHRVGWQENHTHPWEIR</sequence>
<evidence type="ECO:0000313" key="6">
    <source>
        <dbReference type="Proteomes" id="UP000559860"/>
    </source>
</evidence>
<dbReference type="SUPFAM" id="SSF55469">
    <property type="entry name" value="FMN-dependent nitroreductase-like"/>
    <property type="match status" value="1"/>
</dbReference>
<feature type="domain" description="Nitroreductase" evidence="4">
    <location>
        <begin position="15"/>
        <end position="181"/>
    </location>
</feature>
<dbReference type="NCBIfam" id="TIGR02476">
    <property type="entry name" value="BluB"/>
    <property type="match status" value="1"/>
</dbReference>
<evidence type="ECO:0000259" key="4">
    <source>
        <dbReference type="Pfam" id="PF00881"/>
    </source>
</evidence>
<dbReference type="GO" id="GO:0102919">
    <property type="term" value="F:5,6-dimethylbenzimidazole synthase activity"/>
    <property type="evidence" value="ECO:0007669"/>
    <property type="project" value="UniProtKB-EC"/>
</dbReference>
<evidence type="ECO:0000256" key="3">
    <source>
        <dbReference type="ARBA" id="ARBA00023002"/>
    </source>
</evidence>
<dbReference type="InterPro" id="IPR050627">
    <property type="entry name" value="Nitroreductase/BluB"/>
</dbReference>
<proteinExistence type="predicted"/>
<dbReference type="PANTHER" id="PTHR23026">
    <property type="entry name" value="NADPH NITROREDUCTASE"/>
    <property type="match status" value="1"/>
</dbReference>
<keyword evidence="1" id="KW-0285">Flavoprotein</keyword>
<dbReference type="Pfam" id="PF00881">
    <property type="entry name" value="Nitroreductase"/>
    <property type="match status" value="1"/>
</dbReference>
<dbReference type="EC" id="1.13.11.79" evidence="5"/>